<dbReference type="InterPro" id="IPR036938">
    <property type="entry name" value="PAP2/HPO_sf"/>
</dbReference>
<feature type="transmembrane region" description="Helical" evidence="1">
    <location>
        <begin position="157"/>
        <end position="177"/>
    </location>
</feature>
<proteinExistence type="predicted"/>
<dbReference type="InterPro" id="IPR000326">
    <property type="entry name" value="PAP2/HPO"/>
</dbReference>
<dbReference type="OrthoDB" id="2499661at2759"/>
<dbReference type="PANTHER" id="PTHR14969">
    <property type="entry name" value="SPHINGOSINE-1-PHOSPHATE PHOSPHOHYDROLASE"/>
    <property type="match status" value="1"/>
</dbReference>
<name>A0A0L6UG44_9BASI</name>
<keyword evidence="1" id="KW-1133">Transmembrane helix</keyword>
<dbReference type="VEuPathDB" id="FungiDB:VP01_635g6"/>
<sequence length="324" mass="36299">MIKPRIRLLYLVILKEANIVITVLTSFSILYLRSAHSLWFGLGAIIATAAAKILKRCIKQPRPTESTKKSFGMPSTHSSSITFYGVYLLLACLLLPIHQRMTSLLPGTVIETGGPEVTVYSRARNNQKDSFSNWAHEIPGGQPTAESVEGLSRLLNAFLRLLYGSTFILIAVVVCWSRVKFGHHTLKQVIAGASIGGMIGAAWFGIWTGFKMPRMAVLDHYYYNYYRPSPNSPLASFTDERPEIMAIRGIGPYLEDAFSHLSLMLAEAWYMRDFGLIWDGLIRPTLNHIGFFLGFHHRLFDNGLPPNSNLHLIKPSHLDNSPQP</sequence>
<evidence type="ECO:0000259" key="2">
    <source>
        <dbReference type="Pfam" id="PF01569"/>
    </source>
</evidence>
<dbReference type="GO" id="GO:0042392">
    <property type="term" value="F:sphingosine-1-phosphate phosphatase activity"/>
    <property type="evidence" value="ECO:0007669"/>
    <property type="project" value="TreeGrafter"/>
</dbReference>
<dbReference type="Gene3D" id="1.20.144.10">
    <property type="entry name" value="Phosphatidic acid phosphatase type 2/haloperoxidase"/>
    <property type="match status" value="1"/>
</dbReference>
<evidence type="ECO:0000313" key="3">
    <source>
        <dbReference type="EMBL" id="KNZ47496.1"/>
    </source>
</evidence>
<feature type="domain" description="Phosphatidic acid phosphatase type 2/haloperoxidase" evidence="2">
    <location>
        <begin position="39"/>
        <end position="205"/>
    </location>
</feature>
<evidence type="ECO:0000313" key="4">
    <source>
        <dbReference type="EMBL" id="KNZ47497.1"/>
    </source>
</evidence>
<organism evidence="3 5">
    <name type="scientific">Puccinia sorghi</name>
    <dbReference type="NCBI Taxonomy" id="27349"/>
    <lineage>
        <taxon>Eukaryota</taxon>
        <taxon>Fungi</taxon>
        <taxon>Dikarya</taxon>
        <taxon>Basidiomycota</taxon>
        <taxon>Pucciniomycotina</taxon>
        <taxon>Pucciniomycetes</taxon>
        <taxon>Pucciniales</taxon>
        <taxon>Pucciniaceae</taxon>
        <taxon>Puccinia</taxon>
    </lineage>
</organism>
<dbReference type="AlphaFoldDB" id="A0A0L6UG44"/>
<dbReference type="VEuPathDB" id="FungiDB:VP01_635g7"/>
<gene>
    <name evidence="3" type="ORF">VP01_635g6</name>
    <name evidence="4" type="ORF">VP01_635g7</name>
</gene>
<reference evidence="3 5" key="1">
    <citation type="submission" date="2015-08" db="EMBL/GenBank/DDBJ databases">
        <title>Next Generation Sequencing and Analysis of the Genome of Puccinia sorghi L Schw, the Causal Agent of Maize Common Rust.</title>
        <authorList>
            <person name="Rochi L."/>
            <person name="Burguener G."/>
            <person name="Darino M."/>
            <person name="Turjanski A."/>
            <person name="Kreff E."/>
            <person name="Dieguez M.J."/>
            <person name="Sacco F."/>
        </authorList>
    </citation>
    <scope>NUCLEOTIDE SEQUENCE [LARGE SCALE GENOMIC DNA]</scope>
    <source>
        <strain evidence="3 5">RO10H11247</strain>
    </source>
</reference>
<dbReference type="PANTHER" id="PTHR14969:SF13">
    <property type="entry name" value="AT30094P"/>
    <property type="match status" value="1"/>
</dbReference>
<dbReference type="EMBL" id="LAVV01011674">
    <property type="protein sequence ID" value="KNZ47497.1"/>
    <property type="molecule type" value="Genomic_DNA"/>
</dbReference>
<dbReference type="SUPFAM" id="SSF48317">
    <property type="entry name" value="Acid phosphatase/Vanadium-dependent haloperoxidase"/>
    <property type="match status" value="1"/>
</dbReference>
<feature type="transmembrane region" description="Helical" evidence="1">
    <location>
        <begin position="12"/>
        <end position="32"/>
    </location>
</feature>
<feature type="transmembrane region" description="Helical" evidence="1">
    <location>
        <begin position="189"/>
        <end position="210"/>
    </location>
</feature>
<comment type="caution">
    <text evidence="3">The sequence shown here is derived from an EMBL/GenBank/DDBJ whole genome shotgun (WGS) entry which is preliminary data.</text>
</comment>
<keyword evidence="1" id="KW-0812">Transmembrane</keyword>
<dbReference type="Pfam" id="PF01569">
    <property type="entry name" value="PAP2"/>
    <property type="match status" value="1"/>
</dbReference>
<dbReference type="EMBL" id="LAVV01011674">
    <property type="protein sequence ID" value="KNZ47496.1"/>
    <property type="molecule type" value="Genomic_DNA"/>
</dbReference>
<keyword evidence="1" id="KW-0472">Membrane</keyword>
<accession>A0A0L6UG44</accession>
<protein>
    <recommendedName>
        <fullName evidence="2">Phosphatidic acid phosphatase type 2/haloperoxidase domain-containing protein</fullName>
    </recommendedName>
</protein>
<keyword evidence="5" id="KW-1185">Reference proteome</keyword>
<evidence type="ECO:0000313" key="5">
    <source>
        <dbReference type="Proteomes" id="UP000037035"/>
    </source>
</evidence>
<evidence type="ECO:0000256" key="1">
    <source>
        <dbReference type="SAM" id="Phobius"/>
    </source>
</evidence>
<feature type="transmembrane region" description="Helical" evidence="1">
    <location>
        <begin position="79"/>
        <end position="97"/>
    </location>
</feature>
<dbReference type="Proteomes" id="UP000037035">
    <property type="component" value="Unassembled WGS sequence"/>
</dbReference>
<dbReference type="STRING" id="27349.A0A0L6UG44"/>
<feature type="transmembrane region" description="Helical" evidence="1">
    <location>
        <begin position="38"/>
        <end position="58"/>
    </location>
</feature>